<sequence length="290" mass="32967">MALSQNKSNTFKLFYLGGQSNMDGFGYNKDLPDSLNTNFDDVYIFHGNPAIGGELDGGLGIWEQLKPGHGEGFSSDNEKNNLSARFGPELSFAKKMKALFPNEKIAIIKYSRGGTSIDSVSNRKPGCWEPDYNANQGINQYDHFLSTLRNAFRDHDIDNDGNDDVLIPEGIVWMQGEADTDTKEIADRYLFNLKRLMDLIRASLLTDDLPIVIGKISDSWDKGDKVYPYEELVQYAQEEFVRIDKNADIVRNSRYYKFSDRWHYDSQGFIDLGSSFAEKLYSLIIKNSNK</sequence>
<dbReference type="RefSeq" id="WP_345277026.1">
    <property type="nucleotide sequence ID" value="NZ_BAABJW010000003.1"/>
</dbReference>
<dbReference type="EMBL" id="BAABJW010000003">
    <property type="protein sequence ID" value="GAA4813883.1"/>
    <property type="molecule type" value="Genomic_DNA"/>
</dbReference>
<name>A0ABP9CSJ4_9FLAO</name>
<protein>
    <submittedName>
        <fullName evidence="3">Sialate O-acetylesterase</fullName>
    </submittedName>
</protein>
<keyword evidence="4" id="KW-1185">Reference proteome</keyword>
<keyword evidence="1" id="KW-0378">Hydrolase</keyword>
<dbReference type="InterPro" id="IPR005181">
    <property type="entry name" value="SASA"/>
</dbReference>
<accession>A0ABP9CSJ4</accession>
<evidence type="ECO:0000313" key="3">
    <source>
        <dbReference type="EMBL" id="GAA4813883.1"/>
    </source>
</evidence>
<proteinExistence type="predicted"/>
<dbReference type="InterPro" id="IPR052940">
    <property type="entry name" value="Carb_Esterase_6"/>
</dbReference>
<feature type="domain" description="Sialate O-acetylesterase" evidence="2">
    <location>
        <begin position="11"/>
        <end position="280"/>
    </location>
</feature>
<dbReference type="Pfam" id="PF03629">
    <property type="entry name" value="SASA"/>
    <property type="match status" value="1"/>
</dbReference>
<evidence type="ECO:0000313" key="4">
    <source>
        <dbReference type="Proteomes" id="UP001501433"/>
    </source>
</evidence>
<organism evidence="3 4">
    <name type="scientific">Litoribaculum gwangyangense</name>
    <dbReference type="NCBI Taxonomy" id="1130722"/>
    <lineage>
        <taxon>Bacteria</taxon>
        <taxon>Pseudomonadati</taxon>
        <taxon>Bacteroidota</taxon>
        <taxon>Flavobacteriia</taxon>
        <taxon>Flavobacteriales</taxon>
        <taxon>Flavobacteriaceae</taxon>
        <taxon>Litoribaculum</taxon>
    </lineage>
</organism>
<comment type="caution">
    <text evidence="3">The sequence shown here is derived from an EMBL/GenBank/DDBJ whole genome shotgun (WGS) entry which is preliminary data.</text>
</comment>
<dbReference type="PANTHER" id="PTHR31988">
    <property type="entry name" value="ESTERASE, PUTATIVE (DUF303)-RELATED"/>
    <property type="match status" value="1"/>
</dbReference>
<reference evidence="4" key="1">
    <citation type="journal article" date="2019" name="Int. J. Syst. Evol. Microbiol.">
        <title>The Global Catalogue of Microorganisms (GCM) 10K type strain sequencing project: providing services to taxonomists for standard genome sequencing and annotation.</title>
        <authorList>
            <consortium name="The Broad Institute Genomics Platform"/>
            <consortium name="The Broad Institute Genome Sequencing Center for Infectious Disease"/>
            <person name="Wu L."/>
            <person name="Ma J."/>
        </authorList>
    </citation>
    <scope>NUCLEOTIDE SEQUENCE [LARGE SCALE GENOMIC DNA]</scope>
    <source>
        <strain evidence="4">JCM 18325</strain>
    </source>
</reference>
<evidence type="ECO:0000259" key="2">
    <source>
        <dbReference type="Pfam" id="PF03629"/>
    </source>
</evidence>
<evidence type="ECO:0000256" key="1">
    <source>
        <dbReference type="ARBA" id="ARBA00022801"/>
    </source>
</evidence>
<dbReference type="InterPro" id="IPR036514">
    <property type="entry name" value="SGNH_hydro_sf"/>
</dbReference>
<dbReference type="SUPFAM" id="SSF52266">
    <property type="entry name" value="SGNH hydrolase"/>
    <property type="match status" value="1"/>
</dbReference>
<dbReference type="Proteomes" id="UP001501433">
    <property type="component" value="Unassembled WGS sequence"/>
</dbReference>
<dbReference type="PANTHER" id="PTHR31988:SF19">
    <property type="entry name" value="9-O-ACETYL-N-ACETYLNEURAMINIC ACID DEACETYLASE-RELATED"/>
    <property type="match status" value="1"/>
</dbReference>
<dbReference type="Gene3D" id="3.40.50.1110">
    <property type="entry name" value="SGNH hydrolase"/>
    <property type="match status" value="1"/>
</dbReference>
<gene>
    <name evidence="3" type="ORF">GCM10023330_22030</name>
</gene>